<reference evidence="3" key="1">
    <citation type="submission" date="2023-09" db="EMBL/GenBank/DDBJ databases">
        <authorList>
            <person name="Li S."/>
            <person name="Li X."/>
            <person name="Zhang C."/>
            <person name="Zhao Z."/>
        </authorList>
    </citation>
    <scope>NUCLEOTIDE SEQUENCE [LARGE SCALE GENOMIC DNA]</scope>
    <source>
        <strain evidence="3">SQ345</strain>
    </source>
</reference>
<gene>
    <name evidence="2" type="ORF">RI845_05550</name>
</gene>
<protein>
    <recommendedName>
        <fullName evidence="4">DUF4097 domain-containing protein</fullName>
    </recommendedName>
</protein>
<dbReference type="Proteomes" id="UP001248581">
    <property type="component" value="Chromosome"/>
</dbReference>
<accession>A0ABY9TLK4</accession>
<name>A0ABY9TLK4_9GAMM</name>
<sequence length="253" mass="26064">MKMTKIAALLSAVLILPGCVIHVGAQSADVELQENLSIASSGVKTLEVESGAGFLNIVGVEGATEITVKADIETTKKRNYELELTKVGSRAVLVAKHGSTSGFWNGSSPSINLTVQVPKHLALDIDDGSGDISITDINNFVEVEDGSGSLFIKNIQGDLIVDDGSGELEISNVSGNVDIDDGSGEMTVTDIAGSVKVEDGSGEMTLRHIGGMVTIDDGSGSIEVKDAGGLTITDSGSGGLNIKDVKGEFNIDS</sequence>
<proteinExistence type="predicted"/>
<evidence type="ECO:0000256" key="1">
    <source>
        <dbReference type="SAM" id="SignalP"/>
    </source>
</evidence>
<keyword evidence="3" id="KW-1185">Reference proteome</keyword>
<evidence type="ECO:0008006" key="4">
    <source>
        <dbReference type="Google" id="ProtNLM"/>
    </source>
</evidence>
<feature type="chain" id="PRO_5046251942" description="DUF4097 domain-containing protein" evidence="1">
    <location>
        <begin position="26"/>
        <end position="253"/>
    </location>
</feature>
<feature type="signal peptide" evidence="1">
    <location>
        <begin position="1"/>
        <end position="25"/>
    </location>
</feature>
<dbReference type="EMBL" id="CP134146">
    <property type="protein sequence ID" value="WNC69612.1"/>
    <property type="molecule type" value="Genomic_DNA"/>
</dbReference>
<keyword evidence="1" id="KW-0732">Signal</keyword>
<dbReference type="RefSeq" id="WP_348388755.1">
    <property type="nucleotide sequence ID" value="NZ_CP134146.1"/>
</dbReference>
<evidence type="ECO:0000313" key="3">
    <source>
        <dbReference type="Proteomes" id="UP001248581"/>
    </source>
</evidence>
<evidence type="ECO:0000313" key="2">
    <source>
        <dbReference type="EMBL" id="WNC69612.1"/>
    </source>
</evidence>
<organism evidence="2 3">
    <name type="scientific">Thalassotalea nanhaiensis</name>
    <dbReference type="NCBI Taxonomy" id="3065648"/>
    <lineage>
        <taxon>Bacteria</taxon>
        <taxon>Pseudomonadati</taxon>
        <taxon>Pseudomonadota</taxon>
        <taxon>Gammaproteobacteria</taxon>
        <taxon>Alteromonadales</taxon>
        <taxon>Colwelliaceae</taxon>
        <taxon>Thalassotalea</taxon>
    </lineage>
</organism>